<dbReference type="GO" id="GO:0003777">
    <property type="term" value="F:microtubule motor activity"/>
    <property type="evidence" value="ECO:0007669"/>
    <property type="project" value="InterPro"/>
</dbReference>
<evidence type="ECO:0000256" key="13">
    <source>
        <dbReference type="ARBA" id="ARBA00023175"/>
    </source>
</evidence>
<dbReference type="Pfam" id="PF00225">
    <property type="entry name" value="Kinesin"/>
    <property type="match status" value="1"/>
</dbReference>
<evidence type="ECO:0000256" key="8">
    <source>
        <dbReference type="ARBA" id="ARBA00022701"/>
    </source>
</evidence>
<evidence type="ECO:0000256" key="7">
    <source>
        <dbReference type="ARBA" id="ARBA00022574"/>
    </source>
</evidence>
<gene>
    <name evidence="21" type="primary">KIF21B</name>
    <name evidence="21" type="synonym">kif21b</name>
</gene>
<keyword evidence="10 17" id="KW-0547">Nucleotide-binding</keyword>
<protein>
    <submittedName>
        <fullName evidence="21">Kinesin family member 21B</fullName>
    </submittedName>
</protein>
<evidence type="ECO:0000313" key="22">
    <source>
        <dbReference type="Proteomes" id="UP000694397"/>
    </source>
</evidence>
<keyword evidence="5" id="KW-0963">Cytoplasm</keyword>
<name>A0A8C9T4L9_SCLFO</name>
<dbReference type="GO" id="GO:0005875">
    <property type="term" value="C:microtubule associated complex"/>
    <property type="evidence" value="ECO:0007669"/>
    <property type="project" value="TreeGrafter"/>
</dbReference>
<dbReference type="Gene3D" id="3.40.850.10">
    <property type="entry name" value="Kinesin motor domain"/>
    <property type="match status" value="1"/>
</dbReference>
<evidence type="ECO:0000256" key="4">
    <source>
        <dbReference type="ARBA" id="ARBA00004624"/>
    </source>
</evidence>
<dbReference type="Proteomes" id="UP000694397">
    <property type="component" value="Chromosome 2"/>
</dbReference>
<comment type="similarity">
    <text evidence="17">Belongs to the TRAFAC class myosin-kinesin ATPase superfamily. Kinesin family.</text>
</comment>
<feature type="region of interest" description="Disordered" evidence="19">
    <location>
        <begin position="522"/>
        <end position="588"/>
    </location>
</feature>
<dbReference type="Gene3D" id="2.130.10.10">
    <property type="entry name" value="YVTN repeat-like/Quinoprotein amine dehydrogenase"/>
    <property type="match status" value="2"/>
</dbReference>
<feature type="domain" description="Kinesin motor" evidence="20">
    <location>
        <begin position="1"/>
        <end position="357"/>
    </location>
</feature>
<dbReference type="PANTHER" id="PTHR47969">
    <property type="entry name" value="CHROMOSOME-ASSOCIATED KINESIN KIF4A-RELATED"/>
    <property type="match status" value="1"/>
</dbReference>
<keyword evidence="12 18" id="KW-0175">Coiled coil</keyword>
<keyword evidence="6" id="KW-0597">Phosphoprotein</keyword>
<dbReference type="InterPro" id="IPR027417">
    <property type="entry name" value="P-loop_NTPase"/>
</dbReference>
<evidence type="ECO:0000256" key="1">
    <source>
        <dbReference type="ARBA" id="ARBA00004245"/>
    </source>
</evidence>
<feature type="binding site" evidence="17">
    <location>
        <begin position="69"/>
        <end position="76"/>
    </location>
    <ligand>
        <name>ATP</name>
        <dbReference type="ChEBI" id="CHEBI:30616"/>
    </ligand>
</feature>
<dbReference type="Pfam" id="PF23203">
    <property type="entry name" value="KIF21A"/>
    <property type="match status" value="1"/>
</dbReference>
<evidence type="ECO:0000256" key="16">
    <source>
        <dbReference type="PROSITE-ProRule" id="PRU00221"/>
    </source>
</evidence>
<dbReference type="InterPro" id="IPR036961">
    <property type="entry name" value="Kinesin_motor_dom_sf"/>
</dbReference>
<evidence type="ECO:0000256" key="18">
    <source>
        <dbReference type="SAM" id="Coils"/>
    </source>
</evidence>
<evidence type="ECO:0000256" key="5">
    <source>
        <dbReference type="ARBA" id="ARBA00022490"/>
    </source>
</evidence>
<feature type="repeat" description="WD" evidence="16">
    <location>
        <begin position="1340"/>
        <end position="1365"/>
    </location>
</feature>
<feature type="coiled-coil region" evidence="18">
    <location>
        <begin position="365"/>
        <end position="445"/>
    </location>
</feature>
<keyword evidence="13 17" id="KW-0505">Motor protein</keyword>
<feature type="coiled-coil region" evidence="18">
    <location>
        <begin position="853"/>
        <end position="917"/>
    </location>
</feature>
<keyword evidence="15" id="KW-0966">Cell projection</keyword>
<dbReference type="PROSITE" id="PS00411">
    <property type="entry name" value="KINESIN_MOTOR_1"/>
    <property type="match status" value="1"/>
</dbReference>
<evidence type="ECO:0000256" key="12">
    <source>
        <dbReference type="ARBA" id="ARBA00023054"/>
    </source>
</evidence>
<evidence type="ECO:0000256" key="2">
    <source>
        <dbReference type="ARBA" id="ARBA00004279"/>
    </source>
</evidence>
<dbReference type="CDD" id="cd22262">
    <property type="entry name" value="Rcc_KIF21B"/>
    <property type="match status" value="1"/>
</dbReference>
<proteinExistence type="inferred from homology"/>
<feature type="repeat" description="WD" evidence="16">
    <location>
        <begin position="1409"/>
        <end position="1439"/>
    </location>
</feature>
<dbReference type="PROSITE" id="PS50294">
    <property type="entry name" value="WD_REPEATS_REGION"/>
    <property type="match status" value="1"/>
</dbReference>
<dbReference type="SUPFAM" id="SSF52540">
    <property type="entry name" value="P-loop containing nucleoside triphosphate hydrolases"/>
    <property type="match status" value="1"/>
</dbReference>
<evidence type="ECO:0000256" key="19">
    <source>
        <dbReference type="SAM" id="MobiDB-lite"/>
    </source>
</evidence>
<evidence type="ECO:0000256" key="6">
    <source>
        <dbReference type="ARBA" id="ARBA00022553"/>
    </source>
</evidence>
<dbReference type="GO" id="GO:0008017">
    <property type="term" value="F:microtubule binding"/>
    <property type="evidence" value="ECO:0007669"/>
    <property type="project" value="InterPro"/>
</dbReference>
<dbReference type="Pfam" id="PF00400">
    <property type="entry name" value="WD40"/>
    <property type="match status" value="5"/>
</dbReference>
<dbReference type="PROSITE" id="PS50067">
    <property type="entry name" value="KINESIN_MOTOR_2"/>
    <property type="match status" value="1"/>
</dbReference>
<feature type="repeat" description="WD" evidence="16">
    <location>
        <begin position="1367"/>
        <end position="1402"/>
    </location>
</feature>
<dbReference type="InterPro" id="IPR015943">
    <property type="entry name" value="WD40/YVTN_repeat-like_dom_sf"/>
</dbReference>
<dbReference type="InterPro" id="IPR056532">
    <property type="entry name" value="KIF21A/B_hel_2"/>
</dbReference>
<sequence>MSKEKIEGCHVCTLVTPGEPQVLLGKDKAFTYDFVFDMDAQQNQIYATCVHKLVEGCFEGYNATVFAYGQTGSGKTYTMGTGFDVSVAENEQGIIPRAIRQLFQGIEKQQAEARASGMQPPEFKVSAQFLELYNEEILDLFDSARDMDSRSRKSNIRIHEDPNGGIYTTGVTSRLVTSEEELLQCLKLGALSRTTASTQMNAQSSRSHAIFTIHLCQMRVCRQPQLVSSSNSSCTVRLLNGSHFSLPEYETLTAKFHFVDLAGSERLKRTGATGERAREGISINCGLLALGNVISALGDQSKKSSHVPYRDSKLTRLLQDSLGGNSRTLMIACVSPSDRDFMETLNTLKYANRARNIKNKVVVNQDKTSQQISALRAEIARLQMELMEYKAGKRVIGDDGTEGFSDLFQENSMLQKENNTLRMRVKAMQETIDHLNNRVTQLLSSEVTAVLTKYSSEISLLESEAMNETLRRSLSRLSSRSPYTPSHGSALGLPPGSSPSLSMEAEMTDVIRRAKLDIEKLKKKQRKQRRKSHLSPLQEEDQEESACDEDEEEDEGEEERGREEEEDEEEFDSDESLVDSDSDSDEKADFQADLADLTCEIEIKQKLIDELENSQRRLLMLKLQYEEKLIQLQNKIRDTQLERDRVLQNLMSMENYTEEKANKIKSEYEKRLKEMNRDLLKLQAAQKEHARLLKNQSRYERELKKLQAEVAEMKKAKVALMKQMKEEQQRRRMIEAKRNREIAQLKKEQRRQEYQIRALESQKRQQEIVLRRKTQEVTALRRLAKPMSERVAGRVVRRLQPLDSGTELTASNMNGTALFPRKTVGGSVSKVARQKWLALERRVTDIVMQRMTITNVEADMDRLLKKREELSVQQEALLCKREKLLGDMLEGEEEHLLQELNEEIEVLNANIDYINDSLSDCQATIVQIEETKDELDSVDTSVVISSCSLAEARHLLDYFLKSSIDKGLQVVQKEAQIRLLEGQLRQTDVIGSAHNHVILDALREKAECIPELQALIHNVQQGWRPFSRAATHPSSVSFKLCAVCFCSSFAYTIRTEHLGPALDAGSKNITKSLASLTEIHENGLGFSLRDSYYKDRLMTMCVSGRGVISPVGGVKGGRTAPLQCVSVAEGHSKPVLCLDATDELLFTGSKDRTCKIWNLVTGQEIVTLKGHPNNVVSVKYCSNSCLVFTVSTSYIKVWDIRDSTKCVRTLTSSGQVVSGDVCAGTTTRTITTAQGEYQINQIALNPAGSVLYAAAGNTAFGLFFSSAWMQAAGKLTGHIGSVMCLTVAQSVGGKDRVITGSKDHYVKVFDVAEGMLGNIGPAHNFEPPHYDGIECLATQGEVLFSGSRDNGIKKWDLEQQELIQQIPNAHKDWVCALAYVPGRPMLLSACRGGMLKVWNVDNFTPLGEIKGHDSPINAICTNSKHIFTASSDCRVKLWSYVPGLTPCLPRRVLAIKGRATSLP</sequence>
<evidence type="ECO:0000256" key="9">
    <source>
        <dbReference type="ARBA" id="ARBA00022737"/>
    </source>
</evidence>
<feature type="region of interest" description="Disordered" evidence="19">
    <location>
        <begin position="472"/>
        <end position="502"/>
    </location>
</feature>
<dbReference type="FunFam" id="2.130.10.10:FF:000158">
    <property type="entry name" value="Kinesin family member 21A"/>
    <property type="match status" value="1"/>
</dbReference>
<evidence type="ECO:0000256" key="14">
    <source>
        <dbReference type="ARBA" id="ARBA00023212"/>
    </source>
</evidence>
<reference evidence="21" key="3">
    <citation type="submission" date="2025-09" db="UniProtKB">
        <authorList>
            <consortium name="Ensembl"/>
        </authorList>
    </citation>
    <scope>IDENTIFICATION</scope>
</reference>
<keyword evidence="8" id="KW-0493">Microtubule</keyword>
<dbReference type="InterPro" id="IPR019775">
    <property type="entry name" value="WD40_repeat_CS"/>
</dbReference>
<dbReference type="FunFam" id="2.130.10.10:FF:000475">
    <property type="entry name" value="Kinesin family member 21B"/>
    <property type="match status" value="1"/>
</dbReference>
<dbReference type="PROSITE" id="PS00678">
    <property type="entry name" value="WD_REPEATS_1"/>
    <property type="match status" value="1"/>
</dbReference>
<dbReference type="InterPro" id="IPR001752">
    <property type="entry name" value="Kinesin_motor_dom"/>
</dbReference>
<dbReference type="FunFam" id="3.40.850.10:FF:000011">
    <property type="entry name" value="Kinesin family member 21A"/>
    <property type="match status" value="1"/>
</dbReference>
<evidence type="ECO:0000256" key="3">
    <source>
        <dbReference type="ARBA" id="ARBA00004489"/>
    </source>
</evidence>
<dbReference type="InterPro" id="IPR027640">
    <property type="entry name" value="Kinesin-like_fam"/>
</dbReference>
<comment type="subcellular location">
    <subcellularLocation>
        <location evidence="3">Cell projection</location>
        <location evidence="3">Axon</location>
    </subcellularLocation>
    <subcellularLocation>
        <location evidence="2">Cell projection</location>
        <location evidence="2">Dendrite</location>
    </subcellularLocation>
    <subcellularLocation>
        <location evidence="4">Cell projection</location>
        <location evidence="4">Growth cone</location>
    </subcellularLocation>
    <subcellularLocation>
        <location evidence="1">Cytoplasm</location>
        <location evidence="1">Cytoskeleton</location>
    </subcellularLocation>
</comment>
<dbReference type="InterPro" id="IPR001680">
    <property type="entry name" value="WD40_rpt"/>
</dbReference>
<organism evidence="21 22">
    <name type="scientific">Scleropages formosus</name>
    <name type="common">Asian bonytongue</name>
    <name type="synonym">Osteoglossum formosum</name>
    <dbReference type="NCBI Taxonomy" id="113540"/>
    <lineage>
        <taxon>Eukaryota</taxon>
        <taxon>Metazoa</taxon>
        <taxon>Chordata</taxon>
        <taxon>Craniata</taxon>
        <taxon>Vertebrata</taxon>
        <taxon>Euteleostomi</taxon>
        <taxon>Actinopterygii</taxon>
        <taxon>Neopterygii</taxon>
        <taxon>Teleostei</taxon>
        <taxon>Osteoglossocephala</taxon>
        <taxon>Osteoglossomorpha</taxon>
        <taxon>Osteoglossiformes</taxon>
        <taxon>Osteoglossidae</taxon>
        <taxon>Scleropages</taxon>
    </lineage>
</organism>
<evidence type="ECO:0000313" key="21">
    <source>
        <dbReference type="Ensembl" id="ENSSFOP00015046143.1"/>
    </source>
</evidence>
<evidence type="ECO:0000259" key="20">
    <source>
        <dbReference type="PROSITE" id="PS50067"/>
    </source>
</evidence>
<dbReference type="Pfam" id="PF25764">
    <property type="entry name" value="KIF21A_4th"/>
    <property type="match status" value="1"/>
</dbReference>
<dbReference type="SUPFAM" id="SSF50978">
    <property type="entry name" value="WD40 repeat-like"/>
    <property type="match status" value="1"/>
</dbReference>
<dbReference type="InterPro" id="IPR036322">
    <property type="entry name" value="WD40_repeat_dom_sf"/>
</dbReference>
<accession>A0A8C9T4L9</accession>
<reference evidence="21" key="2">
    <citation type="submission" date="2025-08" db="UniProtKB">
        <authorList>
            <consortium name="Ensembl"/>
        </authorList>
    </citation>
    <scope>IDENTIFICATION</scope>
</reference>
<keyword evidence="11 17" id="KW-0067">ATP-binding</keyword>
<feature type="coiled-coil region" evidence="18">
    <location>
        <begin position="594"/>
        <end position="776"/>
    </location>
</feature>
<dbReference type="GO" id="GO:0030426">
    <property type="term" value="C:growth cone"/>
    <property type="evidence" value="ECO:0007669"/>
    <property type="project" value="UniProtKB-SubCell"/>
</dbReference>
<dbReference type="Pfam" id="PF23204">
    <property type="entry name" value="KIF21A_2nd"/>
    <property type="match status" value="1"/>
</dbReference>
<evidence type="ECO:0000256" key="10">
    <source>
        <dbReference type="ARBA" id="ARBA00022741"/>
    </source>
</evidence>
<dbReference type="SMART" id="SM00129">
    <property type="entry name" value="KISc"/>
    <property type="match status" value="1"/>
</dbReference>
<dbReference type="GO" id="GO:0030425">
    <property type="term" value="C:dendrite"/>
    <property type="evidence" value="ECO:0007669"/>
    <property type="project" value="UniProtKB-SubCell"/>
</dbReference>
<dbReference type="PANTHER" id="PTHR47969:SF28">
    <property type="entry name" value="KINESIN-LIKE PROTEIN KIF21B"/>
    <property type="match status" value="1"/>
</dbReference>
<reference evidence="21 22" key="1">
    <citation type="submission" date="2019-04" db="EMBL/GenBank/DDBJ databases">
        <authorList>
            <consortium name="Wellcome Sanger Institute Data Sharing"/>
        </authorList>
    </citation>
    <scope>NUCLEOTIDE SEQUENCE [LARGE SCALE GENOMIC DNA]</scope>
</reference>
<dbReference type="CDD" id="cd00200">
    <property type="entry name" value="WD40"/>
    <property type="match status" value="1"/>
</dbReference>
<dbReference type="GO" id="GO:0005874">
    <property type="term" value="C:microtubule"/>
    <property type="evidence" value="ECO:0007669"/>
    <property type="project" value="UniProtKB-KW"/>
</dbReference>
<dbReference type="GO" id="GO:0005524">
    <property type="term" value="F:ATP binding"/>
    <property type="evidence" value="ECO:0007669"/>
    <property type="project" value="UniProtKB-UniRule"/>
</dbReference>
<keyword evidence="14" id="KW-0206">Cytoskeleton</keyword>
<feature type="repeat" description="WD" evidence="16">
    <location>
        <begin position="1128"/>
        <end position="1167"/>
    </location>
</feature>
<evidence type="ECO:0000256" key="17">
    <source>
        <dbReference type="PROSITE-ProRule" id="PRU00283"/>
    </source>
</evidence>
<keyword evidence="22" id="KW-1185">Reference proteome</keyword>
<dbReference type="InterPro" id="IPR019821">
    <property type="entry name" value="Kinesin_motor_CS"/>
</dbReference>
<dbReference type="GO" id="GO:0007052">
    <property type="term" value="P:mitotic spindle organization"/>
    <property type="evidence" value="ECO:0007669"/>
    <property type="project" value="TreeGrafter"/>
</dbReference>
<dbReference type="GO" id="GO:0051231">
    <property type="term" value="P:spindle elongation"/>
    <property type="evidence" value="ECO:0007669"/>
    <property type="project" value="TreeGrafter"/>
</dbReference>
<keyword evidence="9" id="KW-0677">Repeat</keyword>
<dbReference type="GeneTree" id="ENSGT00940000159650"/>
<dbReference type="GO" id="GO:0007018">
    <property type="term" value="P:microtubule-based movement"/>
    <property type="evidence" value="ECO:0007669"/>
    <property type="project" value="InterPro"/>
</dbReference>
<dbReference type="InterPro" id="IPR056533">
    <property type="entry name" value="KIF21A/B_hel_1"/>
</dbReference>
<dbReference type="SMART" id="SM00320">
    <property type="entry name" value="WD40"/>
    <property type="match status" value="6"/>
</dbReference>
<dbReference type="PROSITE" id="PS50082">
    <property type="entry name" value="WD_REPEATS_2"/>
    <property type="match status" value="4"/>
</dbReference>
<evidence type="ECO:0000256" key="15">
    <source>
        <dbReference type="ARBA" id="ARBA00023273"/>
    </source>
</evidence>
<feature type="compositionally biased region" description="Acidic residues" evidence="19">
    <location>
        <begin position="538"/>
        <end position="584"/>
    </location>
</feature>
<dbReference type="PRINTS" id="PR00380">
    <property type="entry name" value="KINESINHEAVY"/>
</dbReference>
<dbReference type="CDD" id="cd01372">
    <property type="entry name" value="KISc_KIF4"/>
    <property type="match status" value="1"/>
</dbReference>
<evidence type="ECO:0000256" key="11">
    <source>
        <dbReference type="ARBA" id="ARBA00022840"/>
    </source>
</evidence>
<dbReference type="SUPFAM" id="SSF46579">
    <property type="entry name" value="Prefoldin"/>
    <property type="match status" value="1"/>
</dbReference>
<keyword evidence="7 16" id="KW-0853">WD repeat</keyword>
<feature type="compositionally biased region" description="Low complexity" evidence="19">
    <location>
        <begin position="475"/>
        <end position="502"/>
    </location>
</feature>
<dbReference type="Ensembl" id="ENSSFOT00015039363.1">
    <property type="protein sequence ID" value="ENSSFOP00015046143.1"/>
    <property type="gene ID" value="ENSSFOG00015023566.2"/>
</dbReference>
<feature type="compositionally biased region" description="Basic residues" evidence="19">
    <location>
        <begin position="522"/>
        <end position="533"/>
    </location>
</feature>